<dbReference type="GeneID" id="37005825"/>
<dbReference type="Proteomes" id="UP000244309">
    <property type="component" value="Unassembled WGS sequence"/>
</dbReference>
<proteinExistence type="predicted"/>
<reference evidence="3 4" key="1">
    <citation type="submission" date="2017-12" db="EMBL/GenBank/DDBJ databases">
        <title>Genome Sequence of a Multidrug-Resistant Candida haemulonii Isolate from a Patient with Chronic Leg Ulcers in Israel.</title>
        <authorList>
            <person name="Chow N.A."/>
            <person name="Gade L."/>
            <person name="Batra D."/>
            <person name="Rowe L.A."/>
            <person name="Ben-Ami R."/>
            <person name="Loparev V.N."/>
            <person name="Litvintseva A.P."/>
        </authorList>
    </citation>
    <scope>NUCLEOTIDE SEQUENCE [LARGE SCALE GENOMIC DNA]</scope>
    <source>
        <strain evidence="3 4">B11899</strain>
    </source>
</reference>
<organism evidence="3 4">
    <name type="scientific">Candidozyma haemuli</name>
    <dbReference type="NCBI Taxonomy" id="45357"/>
    <lineage>
        <taxon>Eukaryota</taxon>
        <taxon>Fungi</taxon>
        <taxon>Dikarya</taxon>
        <taxon>Ascomycota</taxon>
        <taxon>Saccharomycotina</taxon>
        <taxon>Pichiomycetes</taxon>
        <taxon>Metschnikowiaceae</taxon>
        <taxon>Candidozyma</taxon>
    </lineage>
</organism>
<evidence type="ECO:0000313" key="3">
    <source>
        <dbReference type="EMBL" id="PVH21511.1"/>
    </source>
</evidence>
<evidence type="ECO:0000256" key="1">
    <source>
        <dbReference type="SAM" id="MobiDB-lite"/>
    </source>
</evidence>
<keyword evidence="4" id="KW-1185">Reference proteome</keyword>
<feature type="transmembrane region" description="Helical" evidence="2">
    <location>
        <begin position="62"/>
        <end position="83"/>
    </location>
</feature>
<evidence type="ECO:0000313" key="4">
    <source>
        <dbReference type="Proteomes" id="UP000244309"/>
    </source>
</evidence>
<sequence>MSPYEKVPSKPQSPVAFTAGDEEASVGTQGWYSKSKVYTLPEHTWDSISEKRQTRKSDLKNLAIAGFVATALALLSIWGAMFFHGLVNQYYSRLDTELVNVYNDVELASRCFQFGFIGIPCSDEPEQASAVEDTSECVGSCREFCCSIQTKCLRFGSFVLDALRACKVNGSSCESTEELLNVLKTAETGYWVEKVSEGHLFNLHSVIDFSEFLRLIFFLLAVYFTVSCYMVFVNYKVQQARHQLLCKQEDEGSEKSLAYWRKS</sequence>
<keyword evidence="2" id="KW-0812">Transmembrane</keyword>
<evidence type="ECO:0000256" key="2">
    <source>
        <dbReference type="SAM" id="Phobius"/>
    </source>
</evidence>
<protein>
    <submittedName>
        <fullName evidence="3">Uncharacterized protein</fullName>
    </submittedName>
</protein>
<keyword evidence="2" id="KW-0472">Membrane</keyword>
<comment type="caution">
    <text evidence="3">The sequence shown here is derived from an EMBL/GenBank/DDBJ whole genome shotgun (WGS) entry which is preliminary data.</text>
</comment>
<feature type="transmembrane region" description="Helical" evidence="2">
    <location>
        <begin position="212"/>
        <end position="232"/>
    </location>
</feature>
<dbReference type="VEuPathDB" id="FungiDB:CXQ85_000492"/>
<name>A0A2V1AXC9_9ASCO</name>
<dbReference type="AlphaFoldDB" id="A0A2V1AXC9"/>
<accession>A0A2V1AXC9</accession>
<keyword evidence="2" id="KW-1133">Transmembrane helix</keyword>
<feature type="region of interest" description="Disordered" evidence="1">
    <location>
        <begin position="1"/>
        <end position="21"/>
    </location>
</feature>
<dbReference type="EMBL" id="PKFO01000005">
    <property type="protein sequence ID" value="PVH21511.1"/>
    <property type="molecule type" value="Genomic_DNA"/>
</dbReference>
<gene>
    <name evidence="3" type="ORF">CXQ85_000492</name>
</gene>
<dbReference type="RefSeq" id="XP_025342451.1">
    <property type="nucleotide sequence ID" value="XM_025484236.1"/>
</dbReference>